<dbReference type="PANTHER" id="PTHR34580:SF1">
    <property type="entry name" value="PROTEIN PAFC"/>
    <property type="match status" value="1"/>
</dbReference>
<protein>
    <recommendedName>
        <fullName evidence="6">Transcriptional regulator</fullName>
    </recommendedName>
</protein>
<dbReference type="Proteomes" id="UP000095256">
    <property type="component" value="Unassembled WGS sequence"/>
</dbReference>
<dbReference type="Pfam" id="PF25583">
    <property type="entry name" value="WCX"/>
    <property type="match status" value="1"/>
</dbReference>
<dbReference type="PROSITE" id="PS52050">
    <property type="entry name" value="WYL"/>
    <property type="match status" value="1"/>
</dbReference>
<organism evidence="4 5">
    <name type="scientific">Enterococcus rivorum</name>
    <dbReference type="NCBI Taxonomy" id="762845"/>
    <lineage>
        <taxon>Bacteria</taxon>
        <taxon>Bacillati</taxon>
        <taxon>Bacillota</taxon>
        <taxon>Bacilli</taxon>
        <taxon>Lactobacillales</taxon>
        <taxon>Enterococcaceae</taxon>
        <taxon>Enterococcus</taxon>
    </lineage>
</organism>
<dbReference type="Gene3D" id="1.10.10.10">
    <property type="entry name" value="Winged helix-like DNA-binding domain superfamily/Winged helix DNA-binding domain"/>
    <property type="match status" value="1"/>
</dbReference>
<feature type="domain" description="WYL" evidence="2">
    <location>
        <begin position="132"/>
        <end position="196"/>
    </location>
</feature>
<dbReference type="PIRSF" id="PIRSF016838">
    <property type="entry name" value="PafC"/>
    <property type="match status" value="1"/>
</dbReference>
<evidence type="ECO:0000259" key="3">
    <source>
        <dbReference type="Pfam" id="PF25583"/>
    </source>
</evidence>
<dbReference type="InterPro" id="IPR057727">
    <property type="entry name" value="WCX_dom"/>
</dbReference>
<dbReference type="InterPro" id="IPR028349">
    <property type="entry name" value="PafC-like"/>
</dbReference>
<evidence type="ECO:0008006" key="6">
    <source>
        <dbReference type="Google" id="ProtNLM"/>
    </source>
</evidence>
<evidence type="ECO:0000313" key="4">
    <source>
        <dbReference type="EMBL" id="OEH82935.1"/>
    </source>
</evidence>
<reference evidence="4 5" key="1">
    <citation type="submission" date="2016-09" db="EMBL/GenBank/DDBJ databases">
        <authorList>
            <person name="Capua I."/>
            <person name="De Benedictis P."/>
            <person name="Joannis T."/>
            <person name="Lombin L.H."/>
            <person name="Cattoli G."/>
        </authorList>
    </citation>
    <scope>NUCLEOTIDE SEQUENCE [LARGE SCALE GENOMIC DNA]</scope>
    <source>
        <strain evidence="4 5">LMG 25899</strain>
    </source>
</reference>
<proteinExistence type="predicted"/>
<dbReference type="SUPFAM" id="SSF46785">
    <property type="entry name" value="Winged helix' DNA-binding domain"/>
    <property type="match status" value="1"/>
</dbReference>
<dbReference type="Pfam" id="PF13280">
    <property type="entry name" value="WYL"/>
    <property type="match status" value="1"/>
</dbReference>
<sequence length="297" mass="34317">MNSLSRLFYIVYFLSLNKQAKATELAEKLEVSTRTIYRDIDTLSGLGFPVYSQNGRGGGLRLLDNHHVPSTFVSGEEQDQILIALQNLAATNLKEASPLVNKMSSLFNKSPEPLMAIDFSSWGREEESIAIKVITKAKIASKCVRFSYTNSKNEQTIREVMPNKLFFKKNAWYLVGYCCLKKSTRLFKLKRITEVVISERMLDETLLVKEYQPNYAYIYVEFIVKDSLYQRLREELRGIEETELIGDGMIKVKTLQPEGDWLIHYLLSFGSTIEVLHPKEIREEIKKELTKLNQLYF</sequence>
<evidence type="ECO:0000259" key="1">
    <source>
        <dbReference type="Pfam" id="PF08279"/>
    </source>
</evidence>
<dbReference type="Pfam" id="PF08279">
    <property type="entry name" value="HTH_11"/>
    <property type="match status" value="1"/>
</dbReference>
<dbReference type="InterPro" id="IPR013196">
    <property type="entry name" value="HTH_11"/>
</dbReference>
<comment type="caution">
    <text evidence="4">The sequence shown here is derived from an EMBL/GenBank/DDBJ whole genome shotgun (WGS) entry which is preliminary data.</text>
</comment>
<evidence type="ECO:0000259" key="2">
    <source>
        <dbReference type="Pfam" id="PF13280"/>
    </source>
</evidence>
<keyword evidence="5" id="KW-1185">Reference proteome</keyword>
<dbReference type="AlphaFoldDB" id="A0A1E5KYJ5"/>
<dbReference type="STRING" id="762845.BCR26_01275"/>
<evidence type="ECO:0000313" key="5">
    <source>
        <dbReference type="Proteomes" id="UP000095256"/>
    </source>
</evidence>
<dbReference type="InterPro" id="IPR036388">
    <property type="entry name" value="WH-like_DNA-bd_sf"/>
</dbReference>
<dbReference type="OrthoDB" id="9815009at2"/>
<dbReference type="RefSeq" id="WP_069697890.1">
    <property type="nucleotide sequence ID" value="NZ_JAGGMA010000002.1"/>
</dbReference>
<dbReference type="InterPro" id="IPR026881">
    <property type="entry name" value="WYL_dom"/>
</dbReference>
<feature type="domain" description="Helix-turn-helix type 11" evidence="1">
    <location>
        <begin position="6"/>
        <end position="57"/>
    </location>
</feature>
<dbReference type="PANTHER" id="PTHR34580">
    <property type="match status" value="1"/>
</dbReference>
<gene>
    <name evidence="4" type="ORF">BCR26_01275</name>
</gene>
<accession>A0A1E5KYJ5</accession>
<name>A0A1E5KYJ5_9ENTE</name>
<dbReference type="InterPro" id="IPR036390">
    <property type="entry name" value="WH_DNA-bd_sf"/>
</dbReference>
<dbReference type="EMBL" id="MIEK01000012">
    <property type="protein sequence ID" value="OEH82935.1"/>
    <property type="molecule type" value="Genomic_DNA"/>
</dbReference>
<dbReference type="InterPro" id="IPR051534">
    <property type="entry name" value="CBASS_pafABC_assoc_protein"/>
</dbReference>
<feature type="domain" description="WCX" evidence="3">
    <location>
        <begin position="225"/>
        <end position="291"/>
    </location>
</feature>